<dbReference type="STRING" id="551995.SAMN05192574_112111"/>
<reference evidence="6" key="1">
    <citation type="submission" date="2016-10" db="EMBL/GenBank/DDBJ databases">
        <authorList>
            <person name="Varghese N."/>
            <person name="Submissions S."/>
        </authorList>
    </citation>
    <scope>NUCLEOTIDE SEQUENCE [LARGE SCALE GENOMIC DNA]</scope>
    <source>
        <strain evidence="6">Gh-48</strain>
    </source>
</reference>
<dbReference type="InterPro" id="IPR029068">
    <property type="entry name" value="Glyas_Bleomycin-R_OHBP_Dase"/>
</dbReference>
<dbReference type="InterPro" id="IPR037523">
    <property type="entry name" value="VOC_core"/>
</dbReference>
<dbReference type="Gene3D" id="3.10.180.10">
    <property type="entry name" value="2,3-Dihydroxybiphenyl 1,2-Dioxygenase, domain 1"/>
    <property type="match status" value="1"/>
</dbReference>
<dbReference type="EMBL" id="FOCL01000012">
    <property type="protein sequence ID" value="SEO76677.1"/>
    <property type="molecule type" value="Genomic_DNA"/>
</dbReference>
<evidence type="ECO:0000256" key="1">
    <source>
        <dbReference type="ARBA" id="ARBA00011051"/>
    </source>
</evidence>
<dbReference type="InterPro" id="IPR000335">
    <property type="entry name" value="Bleomycin-R"/>
</dbReference>
<sequence>MFAVQKRQHFPLNLFNNQLPMSITKPILRIFDYDKAIEFYITWLGFKTDWEHKPEGVPVYIQISLRDVVLYLSEHHGDASPGSHVAIDDFTELRDYHAHLIAKKYKYNRPGLEVPEWNDKTITMTVHDPFGNRLTFSEELKG</sequence>
<evidence type="ECO:0000256" key="3">
    <source>
        <dbReference type="ARBA" id="ARBA00023251"/>
    </source>
</evidence>
<organism evidence="5 6">
    <name type="scientific">Mucilaginibacter gossypiicola</name>
    <dbReference type="NCBI Taxonomy" id="551995"/>
    <lineage>
        <taxon>Bacteria</taxon>
        <taxon>Pseudomonadati</taxon>
        <taxon>Bacteroidota</taxon>
        <taxon>Sphingobacteriia</taxon>
        <taxon>Sphingobacteriales</taxon>
        <taxon>Sphingobacteriaceae</taxon>
        <taxon>Mucilaginibacter</taxon>
    </lineage>
</organism>
<name>A0A1H8SDP1_9SPHI</name>
<evidence type="ECO:0000313" key="5">
    <source>
        <dbReference type="EMBL" id="SEO76677.1"/>
    </source>
</evidence>
<dbReference type="AlphaFoldDB" id="A0A1H8SDP1"/>
<evidence type="ECO:0000313" key="6">
    <source>
        <dbReference type="Proteomes" id="UP000198942"/>
    </source>
</evidence>
<proteinExistence type="inferred from homology"/>
<dbReference type="Proteomes" id="UP000198942">
    <property type="component" value="Unassembled WGS sequence"/>
</dbReference>
<comment type="similarity">
    <text evidence="1">Belongs to the bleomycin resistance protein family.</text>
</comment>
<keyword evidence="3" id="KW-0046">Antibiotic resistance</keyword>
<evidence type="ECO:0000259" key="4">
    <source>
        <dbReference type="PROSITE" id="PS51819"/>
    </source>
</evidence>
<accession>A0A1H8SDP1</accession>
<evidence type="ECO:0000256" key="2">
    <source>
        <dbReference type="ARBA" id="ARBA00021572"/>
    </source>
</evidence>
<dbReference type="Pfam" id="PF19581">
    <property type="entry name" value="Glyoxalase_7"/>
    <property type="match status" value="1"/>
</dbReference>
<protein>
    <recommendedName>
        <fullName evidence="2">Bleomycin resistance protein</fullName>
    </recommendedName>
</protein>
<keyword evidence="6" id="KW-1185">Reference proteome</keyword>
<dbReference type="GO" id="GO:0046677">
    <property type="term" value="P:response to antibiotic"/>
    <property type="evidence" value="ECO:0007669"/>
    <property type="project" value="UniProtKB-KW"/>
</dbReference>
<dbReference type="PROSITE" id="PS51819">
    <property type="entry name" value="VOC"/>
    <property type="match status" value="1"/>
</dbReference>
<feature type="domain" description="VOC" evidence="4">
    <location>
        <begin position="22"/>
        <end position="139"/>
    </location>
</feature>
<dbReference type="SUPFAM" id="SSF54593">
    <property type="entry name" value="Glyoxalase/Bleomycin resistance protein/Dihydroxybiphenyl dioxygenase"/>
    <property type="match status" value="1"/>
</dbReference>
<gene>
    <name evidence="5" type="ORF">SAMN05192574_112111</name>
</gene>